<reference evidence="2 3" key="1">
    <citation type="journal article" date="2015" name="Fungal Genet. Biol.">
        <title>Evolution of novel wood decay mechanisms in Agaricales revealed by the genome sequences of Fistulina hepatica and Cylindrobasidium torrendii.</title>
        <authorList>
            <person name="Floudas D."/>
            <person name="Held B.W."/>
            <person name="Riley R."/>
            <person name="Nagy L.G."/>
            <person name="Koehler G."/>
            <person name="Ransdell A.S."/>
            <person name="Younus H."/>
            <person name="Chow J."/>
            <person name="Chiniquy J."/>
            <person name="Lipzen A."/>
            <person name="Tritt A."/>
            <person name="Sun H."/>
            <person name="Haridas S."/>
            <person name="LaButti K."/>
            <person name="Ohm R.A."/>
            <person name="Kues U."/>
            <person name="Blanchette R.A."/>
            <person name="Grigoriev I.V."/>
            <person name="Minto R.E."/>
            <person name="Hibbett D.S."/>
        </authorList>
    </citation>
    <scope>NUCLEOTIDE SEQUENCE [LARGE SCALE GENOMIC DNA]</scope>
    <source>
        <strain evidence="2 3">FP15055 ss-10</strain>
    </source>
</reference>
<feature type="domain" description="Helitron helicase-like" evidence="1">
    <location>
        <begin position="3"/>
        <end position="194"/>
    </location>
</feature>
<sequence length="212" mass="24841">MYHDKRFQKDKNFPFITFSHRTVKQATTSGFLLTSKSKFPSICKRVLSMDMNVLNEIIHKLKSDGIFRPETQSEKDYMVAGNVHGSITSKKYMRNELYSLMYSEGALSWYITFTPNDFVHPLCFYWASDNTRYQPDLLPNKNKRRPVVIDNPVAATRFFNYMVDIFTEHVLGVNSTHRGAFGDVSWYYISIEQQVGFTWTVFYRFIGQSARE</sequence>
<dbReference type="EMBL" id="KN881081">
    <property type="protein sequence ID" value="KIY61052.1"/>
    <property type="molecule type" value="Genomic_DNA"/>
</dbReference>
<dbReference type="OrthoDB" id="3254930at2759"/>
<organism evidence="2 3">
    <name type="scientific">Cylindrobasidium torrendii FP15055 ss-10</name>
    <dbReference type="NCBI Taxonomy" id="1314674"/>
    <lineage>
        <taxon>Eukaryota</taxon>
        <taxon>Fungi</taxon>
        <taxon>Dikarya</taxon>
        <taxon>Basidiomycota</taxon>
        <taxon>Agaricomycotina</taxon>
        <taxon>Agaricomycetes</taxon>
        <taxon>Agaricomycetidae</taxon>
        <taxon>Agaricales</taxon>
        <taxon>Marasmiineae</taxon>
        <taxon>Physalacriaceae</taxon>
        <taxon>Cylindrobasidium</taxon>
    </lineage>
</organism>
<dbReference type="InterPro" id="IPR025476">
    <property type="entry name" value="Helitron_helicase-like"/>
</dbReference>
<evidence type="ECO:0000313" key="2">
    <source>
        <dbReference type="EMBL" id="KIY61052.1"/>
    </source>
</evidence>
<dbReference type="AlphaFoldDB" id="A0A0D7AS52"/>
<dbReference type="STRING" id="1314674.A0A0D7AS52"/>
<gene>
    <name evidence="2" type="ORF">CYLTODRAFT_433620</name>
</gene>
<evidence type="ECO:0000313" key="3">
    <source>
        <dbReference type="Proteomes" id="UP000054007"/>
    </source>
</evidence>
<keyword evidence="3" id="KW-1185">Reference proteome</keyword>
<proteinExistence type="predicted"/>
<dbReference type="Pfam" id="PF14214">
    <property type="entry name" value="Helitron_like_N"/>
    <property type="match status" value="1"/>
</dbReference>
<evidence type="ECO:0000259" key="1">
    <source>
        <dbReference type="Pfam" id="PF14214"/>
    </source>
</evidence>
<dbReference type="Proteomes" id="UP000054007">
    <property type="component" value="Unassembled WGS sequence"/>
</dbReference>
<name>A0A0D7AS52_9AGAR</name>
<protein>
    <recommendedName>
        <fullName evidence="1">Helitron helicase-like domain-containing protein</fullName>
    </recommendedName>
</protein>
<accession>A0A0D7AS52</accession>